<organism evidence="3">
    <name type="scientific">uncultured Sulfurovum sp</name>
    <dbReference type="NCBI Taxonomy" id="269237"/>
    <lineage>
        <taxon>Bacteria</taxon>
        <taxon>Pseudomonadati</taxon>
        <taxon>Campylobacterota</taxon>
        <taxon>Epsilonproteobacteria</taxon>
        <taxon>Campylobacterales</taxon>
        <taxon>Sulfurovaceae</taxon>
        <taxon>Sulfurovum</taxon>
        <taxon>environmental samples</taxon>
    </lineage>
</organism>
<accession>A0A6S6SZT3</accession>
<keyword evidence="2" id="KW-0472">Membrane</keyword>
<dbReference type="AlphaFoldDB" id="A0A6S6SZT3"/>
<evidence type="ECO:0000313" key="3">
    <source>
        <dbReference type="EMBL" id="CAA6816261.1"/>
    </source>
</evidence>
<feature type="transmembrane region" description="Helical" evidence="2">
    <location>
        <begin position="31"/>
        <end position="51"/>
    </location>
</feature>
<keyword evidence="2" id="KW-1133">Transmembrane helix</keyword>
<name>A0A6S6SZT3_9BACT</name>
<reference evidence="3" key="1">
    <citation type="submission" date="2020-01" db="EMBL/GenBank/DDBJ databases">
        <authorList>
            <person name="Meier V. D."/>
            <person name="Meier V D."/>
        </authorList>
    </citation>
    <scope>NUCLEOTIDE SEQUENCE</scope>
    <source>
        <strain evidence="3">HLG_WM_MAG_03</strain>
    </source>
</reference>
<proteinExistence type="predicted"/>
<keyword evidence="2" id="KW-0812">Transmembrane</keyword>
<evidence type="ECO:0000256" key="1">
    <source>
        <dbReference type="SAM" id="MobiDB-lite"/>
    </source>
</evidence>
<dbReference type="EMBL" id="CACVAR010000263">
    <property type="protein sequence ID" value="CAA6816261.1"/>
    <property type="molecule type" value="Genomic_DNA"/>
</dbReference>
<evidence type="ECO:0000256" key="2">
    <source>
        <dbReference type="SAM" id="Phobius"/>
    </source>
</evidence>
<sequence length="124" mass="13529">MIANHILIYIIIYQGIMINYDTTQGLMVKKLILIAFLAATTLTTASAEGMFSMGDMMKEMTDAAKKIKTEISDATTGLKDSVTDIKNKISPEEETPTATVPEKKSNANKPKDAPVSESKDLSKK</sequence>
<gene>
    <name evidence="3" type="ORF">HELGO_WM19172</name>
</gene>
<feature type="compositionally biased region" description="Basic and acidic residues" evidence="1">
    <location>
        <begin position="101"/>
        <end position="124"/>
    </location>
</feature>
<protein>
    <submittedName>
        <fullName evidence="3">Uncharacterized protein</fullName>
    </submittedName>
</protein>
<feature type="compositionally biased region" description="Basic and acidic residues" evidence="1">
    <location>
        <begin position="82"/>
        <end position="91"/>
    </location>
</feature>
<feature type="region of interest" description="Disordered" evidence="1">
    <location>
        <begin position="82"/>
        <end position="124"/>
    </location>
</feature>